<dbReference type="Proteomes" id="UP000800235">
    <property type="component" value="Unassembled WGS sequence"/>
</dbReference>
<comment type="caution">
    <text evidence="2">The sequence shown here is derived from an EMBL/GenBank/DDBJ whole genome shotgun (WGS) entry which is preliminary data.</text>
</comment>
<reference evidence="2" key="1">
    <citation type="journal article" date="2020" name="Stud. Mycol.">
        <title>101 Dothideomycetes genomes: a test case for predicting lifestyles and emergence of pathogens.</title>
        <authorList>
            <person name="Haridas S."/>
            <person name="Albert R."/>
            <person name="Binder M."/>
            <person name="Bloem J."/>
            <person name="Labutti K."/>
            <person name="Salamov A."/>
            <person name="Andreopoulos B."/>
            <person name="Baker S."/>
            <person name="Barry K."/>
            <person name="Bills G."/>
            <person name="Bluhm B."/>
            <person name="Cannon C."/>
            <person name="Castanera R."/>
            <person name="Culley D."/>
            <person name="Daum C."/>
            <person name="Ezra D."/>
            <person name="Gonzalez J."/>
            <person name="Henrissat B."/>
            <person name="Kuo A."/>
            <person name="Liang C."/>
            <person name="Lipzen A."/>
            <person name="Lutzoni F."/>
            <person name="Magnuson J."/>
            <person name="Mondo S."/>
            <person name="Nolan M."/>
            <person name="Ohm R."/>
            <person name="Pangilinan J."/>
            <person name="Park H.-J."/>
            <person name="Ramirez L."/>
            <person name="Alfaro M."/>
            <person name="Sun H."/>
            <person name="Tritt A."/>
            <person name="Yoshinaga Y."/>
            <person name="Zwiers L.-H."/>
            <person name="Turgeon B."/>
            <person name="Goodwin S."/>
            <person name="Spatafora J."/>
            <person name="Crous P."/>
            <person name="Grigoriev I."/>
        </authorList>
    </citation>
    <scope>NUCLEOTIDE SEQUENCE</scope>
    <source>
        <strain evidence="2">CBS 130266</strain>
    </source>
</reference>
<evidence type="ECO:0000313" key="2">
    <source>
        <dbReference type="EMBL" id="KAF2421785.1"/>
    </source>
</evidence>
<gene>
    <name evidence="2" type="ORF">EJ08DRAFT_665060</name>
</gene>
<sequence>MTVTLLPTAKPTITRDPWTCATESPKQFFDVPKPTGNLLTALLSYGDVLLQTCTATGTAALACPYPDKSKWCGFSTAAPTSLLPAYSTYGSVVSSWAAKHTSQALDLAQRCPVAWYNAMWDTPGGQSWLNETLIFADCYDQIKLANSMPSSPTISTPTSTASRSGISFTTPQATGARISNGVRRTADGSGWVVGATGLAAVAMNGVW</sequence>
<feature type="domain" description="DUF7735" evidence="1">
    <location>
        <begin position="5"/>
        <end position="143"/>
    </location>
</feature>
<organism evidence="2 3">
    <name type="scientific">Tothia fuscella</name>
    <dbReference type="NCBI Taxonomy" id="1048955"/>
    <lineage>
        <taxon>Eukaryota</taxon>
        <taxon>Fungi</taxon>
        <taxon>Dikarya</taxon>
        <taxon>Ascomycota</taxon>
        <taxon>Pezizomycotina</taxon>
        <taxon>Dothideomycetes</taxon>
        <taxon>Pleosporomycetidae</taxon>
        <taxon>Venturiales</taxon>
        <taxon>Cylindrosympodiaceae</taxon>
        <taxon>Tothia</taxon>
    </lineage>
</organism>
<dbReference type="EMBL" id="MU007096">
    <property type="protein sequence ID" value="KAF2421785.1"/>
    <property type="molecule type" value="Genomic_DNA"/>
</dbReference>
<dbReference type="PANTHER" id="PTHR42029">
    <property type="entry name" value="AN04G07800"/>
    <property type="match status" value="1"/>
</dbReference>
<proteinExistence type="predicted"/>
<name>A0A9P4NHJ3_9PEZI</name>
<keyword evidence="3" id="KW-1185">Reference proteome</keyword>
<accession>A0A9P4NHJ3</accession>
<dbReference type="OrthoDB" id="4940591at2759"/>
<dbReference type="Pfam" id="PF24870">
    <property type="entry name" value="DUF7735"/>
    <property type="match status" value="1"/>
</dbReference>
<protein>
    <recommendedName>
        <fullName evidence="1">DUF7735 domain-containing protein</fullName>
    </recommendedName>
</protein>
<dbReference type="PANTHER" id="PTHR42029:SF3">
    <property type="entry name" value="AN04G07800"/>
    <property type="match status" value="1"/>
</dbReference>
<evidence type="ECO:0000259" key="1">
    <source>
        <dbReference type="Pfam" id="PF24870"/>
    </source>
</evidence>
<dbReference type="InterPro" id="IPR056637">
    <property type="entry name" value="DUF7735"/>
</dbReference>
<evidence type="ECO:0000313" key="3">
    <source>
        <dbReference type="Proteomes" id="UP000800235"/>
    </source>
</evidence>
<dbReference type="AlphaFoldDB" id="A0A9P4NHJ3"/>